<name>A0AAV8VCT5_9CUCU</name>
<dbReference type="AlphaFoldDB" id="A0AAV8VCT5"/>
<proteinExistence type="predicted"/>
<comment type="caution">
    <text evidence="1">The sequence shown here is derived from an EMBL/GenBank/DDBJ whole genome shotgun (WGS) entry which is preliminary data.</text>
</comment>
<dbReference type="EMBL" id="JANEYG010000151">
    <property type="protein sequence ID" value="KAJ8912009.1"/>
    <property type="molecule type" value="Genomic_DNA"/>
</dbReference>
<evidence type="ECO:0000313" key="1">
    <source>
        <dbReference type="EMBL" id="KAJ8912009.1"/>
    </source>
</evidence>
<evidence type="ECO:0000313" key="2">
    <source>
        <dbReference type="Proteomes" id="UP001159042"/>
    </source>
</evidence>
<organism evidence="1 2">
    <name type="scientific">Exocentrus adspersus</name>
    <dbReference type="NCBI Taxonomy" id="1586481"/>
    <lineage>
        <taxon>Eukaryota</taxon>
        <taxon>Metazoa</taxon>
        <taxon>Ecdysozoa</taxon>
        <taxon>Arthropoda</taxon>
        <taxon>Hexapoda</taxon>
        <taxon>Insecta</taxon>
        <taxon>Pterygota</taxon>
        <taxon>Neoptera</taxon>
        <taxon>Endopterygota</taxon>
        <taxon>Coleoptera</taxon>
        <taxon>Polyphaga</taxon>
        <taxon>Cucujiformia</taxon>
        <taxon>Chrysomeloidea</taxon>
        <taxon>Cerambycidae</taxon>
        <taxon>Lamiinae</taxon>
        <taxon>Acanthocinini</taxon>
        <taxon>Exocentrus</taxon>
    </lineage>
</organism>
<protein>
    <submittedName>
        <fullName evidence="1">Uncharacterized protein</fullName>
    </submittedName>
</protein>
<accession>A0AAV8VCT5</accession>
<dbReference type="Proteomes" id="UP001159042">
    <property type="component" value="Unassembled WGS sequence"/>
</dbReference>
<gene>
    <name evidence="1" type="ORF">NQ315_003546</name>
</gene>
<keyword evidence="2" id="KW-1185">Reference proteome</keyword>
<sequence>MLPALRVVTFINKGSKQSSSLWSKYSMLRSTIKLKGVDISQFASRIPYLKRQEDGYKAKKSLTLTHKNIEDFLIKSDNAHHLLNKVILLFGVFGACRRQELATLLTINVRLW</sequence>
<reference evidence="1 2" key="1">
    <citation type="journal article" date="2023" name="Insect Mol. Biol.">
        <title>Genome sequencing provides insights into the evolution of gene families encoding plant cell wall-degrading enzymes in longhorned beetles.</title>
        <authorList>
            <person name="Shin N.R."/>
            <person name="Okamura Y."/>
            <person name="Kirsch R."/>
            <person name="Pauchet Y."/>
        </authorList>
    </citation>
    <scope>NUCLEOTIDE SEQUENCE [LARGE SCALE GENOMIC DNA]</scope>
    <source>
        <strain evidence="1">EAD_L_NR</strain>
    </source>
</reference>